<protein>
    <submittedName>
        <fullName evidence="2">Uncharacterized protein</fullName>
    </submittedName>
</protein>
<reference evidence="2" key="1">
    <citation type="submission" date="2014-03" db="EMBL/GenBank/DDBJ databases">
        <authorList>
            <person name="Genoscope - CEA"/>
        </authorList>
    </citation>
    <scope>NUCLEOTIDE SEQUENCE [LARGE SCALE GENOMIC DNA]</scope>
    <source>
        <strain evidence="2">CF27</strain>
    </source>
</reference>
<name>A0A060UW87_9PROT</name>
<feature type="signal peptide" evidence="1">
    <location>
        <begin position="1"/>
        <end position="23"/>
    </location>
</feature>
<proteinExistence type="predicted"/>
<reference evidence="2" key="2">
    <citation type="submission" date="2014-07" db="EMBL/GenBank/DDBJ databases">
        <title>Initial genome analysis of the psychrotolerant acidophile Acidithiobacillus ferrivorans CF27: insights into iron and sulfur oxidation pathways and into biofilm formation.</title>
        <authorList>
            <person name="Talla E."/>
            <person name="Hedrich S."/>
            <person name="Mangenot S."/>
            <person name="Ji B."/>
            <person name="Johnson D.B."/>
            <person name="Barbe V."/>
            <person name="Bonnefoy V."/>
        </authorList>
    </citation>
    <scope>NUCLEOTIDE SEQUENCE [LARGE SCALE GENOMIC DNA]</scope>
    <source>
        <strain evidence="2">CF27</strain>
    </source>
</reference>
<evidence type="ECO:0000256" key="1">
    <source>
        <dbReference type="SAM" id="SignalP"/>
    </source>
</evidence>
<keyword evidence="1" id="KW-0732">Signal</keyword>
<evidence type="ECO:0000313" key="2">
    <source>
        <dbReference type="EMBL" id="CDQ10824.1"/>
    </source>
</evidence>
<comment type="caution">
    <text evidence="2">The sequence shown here is derived from an EMBL/GenBank/DDBJ whole genome shotgun (WGS) entry which is preliminary data.</text>
</comment>
<sequence length="102" mass="10867">MRRQIFLGIGFCAALGASLGANAADAPRNCLAIATKIPDAFAPTCSHPQTPLQKAICHYKPKHWTGNLLLLDSSLMHGYKQALRAAGVGPPNAPTCWQAKRS</sequence>
<feature type="chain" id="PRO_5001593509" evidence="1">
    <location>
        <begin position="24"/>
        <end position="102"/>
    </location>
</feature>
<dbReference type="RefSeq" id="WP_051984842.1">
    <property type="nucleotide sequence ID" value="NZ_CCCS020000037.1"/>
</dbReference>
<dbReference type="AlphaFoldDB" id="A0A060UW87"/>
<gene>
    <name evidence="2" type="ORF">AFERRI_420122</name>
</gene>
<dbReference type="EMBL" id="CCCS020000037">
    <property type="protein sequence ID" value="CDQ10824.1"/>
    <property type="molecule type" value="Genomic_DNA"/>
</dbReference>
<accession>A0A060UW87</accession>
<organism evidence="2">
    <name type="scientific">Acidithiobacillus ferrivorans</name>
    <dbReference type="NCBI Taxonomy" id="160808"/>
    <lineage>
        <taxon>Bacteria</taxon>
        <taxon>Pseudomonadati</taxon>
        <taxon>Pseudomonadota</taxon>
        <taxon>Acidithiobacillia</taxon>
        <taxon>Acidithiobacillales</taxon>
        <taxon>Acidithiobacillaceae</taxon>
        <taxon>Acidithiobacillus</taxon>
    </lineage>
</organism>